<dbReference type="Pfam" id="PF13899">
    <property type="entry name" value="Thioredoxin_7"/>
    <property type="match status" value="1"/>
</dbReference>
<feature type="transmembrane region" description="Helical" evidence="7">
    <location>
        <begin position="291"/>
        <end position="315"/>
    </location>
</feature>
<evidence type="ECO:0000256" key="6">
    <source>
        <dbReference type="ARBA" id="ARBA00023284"/>
    </source>
</evidence>
<dbReference type="Pfam" id="PF11412">
    <property type="entry name" value="DsbD_N"/>
    <property type="match status" value="1"/>
</dbReference>
<dbReference type="GO" id="GO:0016020">
    <property type="term" value="C:membrane"/>
    <property type="evidence" value="ECO:0007669"/>
    <property type="project" value="UniProtKB-SubCell"/>
</dbReference>
<evidence type="ECO:0000256" key="3">
    <source>
        <dbReference type="ARBA" id="ARBA00022748"/>
    </source>
</evidence>
<comment type="subcellular location">
    <subcellularLocation>
        <location evidence="1">Membrane</location>
        <topology evidence="1">Multi-pass membrane protein</topology>
    </subcellularLocation>
</comment>
<evidence type="ECO:0000256" key="5">
    <source>
        <dbReference type="ARBA" id="ARBA00023136"/>
    </source>
</evidence>
<dbReference type="PROSITE" id="PS00194">
    <property type="entry name" value="THIOREDOXIN_1"/>
    <property type="match status" value="1"/>
</dbReference>
<keyword evidence="2 7" id="KW-0812">Transmembrane</keyword>
<dbReference type="InterPro" id="IPR028250">
    <property type="entry name" value="DsbDN"/>
</dbReference>
<dbReference type="STRING" id="1123755.SAMN05444714_3260"/>
<feature type="transmembrane region" description="Helical" evidence="7">
    <location>
        <begin position="336"/>
        <end position="369"/>
    </location>
</feature>
<dbReference type="GO" id="GO:0015035">
    <property type="term" value="F:protein-disulfide reductase activity"/>
    <property type="evidence" value="ECO:0007669"/>
    <property type="project" value="TreeGrafter"/>
</dbReference>
<keyword evidence="4 7" id="KW-1133">Transmembrane helix</keyword>
<proteinExistence type="predicted"/>
<feature type="transmembrane region" description="Helical" evidence="7">
    <location>
        <begin position="493"/>
        <end position="511"/>
    </location>
</feature>
<keyword evidence="3" id="KW-0201">Cytochrome c-type biogenesis</keyword>
<evidence type="ECO:0000313" key="11">
    <source>
        <dbReference type="Proteomes" id="UP000198926"/>
    </source>
</evidence>
<feature type="transmembrane region" description="Helical" evidence="7">
    <location>
        <begin position="453"/>
        <end position="473"/>
    </location>
</feature>
<dbReference type="InterPro" id="IPR003834">
    <property type="entry name" value="Cyt_c_assmbl_TM_dom"/>
</dbReference>
<feature type="transmembrane region" description="Helical" evidence="7">
    <location>
        <begin position="420"/>
        <end position="447"/>
    </location>
</feature>
<feature type="transmembrane region" description="Helical" evidence="7">
    <location>
        <begin position="517"/>
        <end position="535"/>
    </location>
</feature>
<keyword evidence="6" id="KW-0676">Redox-active center</keyword>
<dbReference type="RefSeq" id="WP_090210684.1">
    <property type="nucleotide sequence ID" value="NZ_FOZM01000005.1"/>
</dbReference>
<keyword evidence="11" id="KW-1185">Reference proteome</keyword>
<feature type="domain" description="Thiol:disulfide interchange protein DsbD N-terminal" evidence="9">
    <location>
        <begin position="36"/>
        <end position="149"/>
    </location>
</feature>
<dbReference type="SUPFAM" id="SSF52833">
    <property type="entry name" value="Thioredoxin-like"/>
    <property type="match status" value="1"/>
</dbReference>
<dbReference type="GO" id="GO:0017004">
    <property type="term" value="P:cytochrome complex assembly"/>
    <property type="evidence" value="ECO:0007669"/>
    <property type="project" value="UniProtKB-KW"/>
</dbReference>
<accession>A0A1I6N2Z6</accession>
<dbReference type="EMBL" id="FOZM01000005">
    <property type="protein sequence ID" value="SFS22355.1"/>
    <property type="molecule type" value="Genomic_DNA"/>
</dbReference>
<evidence type="ECO:0000256" key="7">
    <source>
        <dbReference type="SAM" id="Phobius"/>
    </source>
</evidence>
<organism evidence="10 11">
    <name type="scientific">Yoonia litorea</name>
    <dbReference type="NCBI Taxonomy" id="1123755"/>
    <lineage>
        <taxon>Bacteria</taxon>
        <taxon>Pseudomonadati</taxon>
        <taxon>Pseudomonadota</taxon>
        <taxon>Alphaproteobacteria</taxon>
        <taxon>Rhodobacterales</taxon>
        <taxon>Paracoccaceae</taxon>
        <taxon>Yoonia</taxon>
    </lineage>
</organism>
<keyword evidence="5 7" id="KW-0472">Membrane</keyword>
<dbReference type="InterPro" id="IPR035671">
    <property type="entry name" value="DsbD_gamma"/>
</dbReference>
<dbReference type="CDD" id="cd02953">
    <property type="entry name" value="DsbDgamma"/>
    <property type="match status" value="1"/>
</dbReference>
<feature type="domain" description="Cytochrome C biogenesis protein transmembrane" evidence="8">
    <location>
        <begin position="295"/>
        <end position="507"/>
    </location>
</feature>
<name>A0A1I6N2Z6_9RHOB</name>
<evidence type="ECO:0000256" key="2">
    <source>
        <dbReference type="ARBA" id="ARBA00022692"/>
    </source>
</evidence>
<dbReference type="InterPro" id="IPR017937">
    <property type="entry name" value="Thioredoxin_CS"/>
</dbReference>
<evidence type="ECO:0000259" key="9">
    <source>
        <dbReference type="Pfam" id="PF11412"/>
    </source>
</evidence>
<dbReference type="Gene3D" id="3.40.30.10">
    <property type="entry name" value="Glutaredoxin"/>
    <property type="match status" value="1"/>
</dbReference>
<evidence type="ECO:0000256" key="4">
    <source>
        <dbReference type="ARBA" id="ARBA00022989"/>
    </source>
</evidence>
<feature type="transmembrane region" description="Helical" evidence="7">
    <location>
        <begin position="375"/>
        <end position="399"/>
    </location>
</feature>
<evidence type="ECO:0000256" key="1">
    <source>
        <dbReference type="ARBA" id="ARBA00004141"/>
    </source>
</evidence>
<sequence>MRAFGRLFLLNVVVVLWATVLPAAVSDSYTSLGIDARLISVENAVPPNATTLSLGLDLQLGEGWKAYWRSPGEVGLPPEISWDGSENLANAHILWPAPERFTAFGIENFGYRDRVVLPIEIQLKDPGAPASLAANVTLLTCSDICVPHDFLLTLSLPAGVGIDLTAGDLITEFASKVPLDHAASDILIETAVITDDALFVTARSENRFVAPDVFPEMGPSFTFGQPDIRTNGAGTELWARLPLYARDAEIPPISVTLTDNTRAVTAAPAWSQEVPQPPFALAQSLPDAAQIATIAIFALLGGLILNVMPCVLPVLSIKLASVINQRDKPRGQLRNSFLMSALGVLTFMWVLSAIILLLQAIGVTVGWGLQFQSPIFLAIMFLVLAIFAANLFGVFEVSLPSELQTRMARSSGRAGYAGDFATGAFAAVLATPCSAPFLGTAVAFALTGRPIDVVVVFTALGLGLASPYLLFAWRPGLVRSLPKPGRWMHVVKWILGFLLAATAVWLLWVLSGVAGRMAAYLVSGVAVLFVTIAAVPKIGSFTRAGMLTAIAILGIALPATGAGPVEARQIGQDWVVFDQSEIPRLVSQGKTVFVDVTADWCLTCKANKALVLDRAPVSVRLAEDDTVAMQADWTRSDPAISRYLETFDRFGIPFNVVYGPAAPEGLILSEILTKDAVMNALEAASVR</sequence>
<dbReference type="Proteomes" id="UP000198926">
    <property type="component" value="Unassembled WGS sequence"/>
</dbReference>
<evidence type="ECO:0000259" key="8">
    <source>
        <dbReference type="Pfam" id="PF02683"/>
    </source>
</evidence>
<dbReference type="PANTHER" id="PTHR32234">
    <property type="entry name" value="THIOL:DISULFIDE INTERCHANGE PROTEIN DSBD"/>
    <property type="match status" value="1"/>
</dbReference>
<reference evidence="10 11" key="1">
    <citation type="submission" date="2016-10" db="EMBL/GenBank/DDBJ databases">
        <authorList>
            <person name="de Groot N.N."/>
        </authorList>
    </citation>
    <scope>NUCLEOTIDE SEQUENCE [LARGE SCALE GENOMIC DNA]</scope>
    <source>
        <strain evidence="10 11">DSM 29433</strain>
    </source>
</reference>
<evidence type="ECO:0000313" key="10">
    <source>
        <dbReference type="EMBL" id="SFS22355.1"/>
    </source>
</evidence>
<dbReference type="AlphaFoldDB" id="A0A1I6N2Z6"/>
<protein>
    <submittedName>
        <fullName evidence="10">Suppressor for copper-sensitivity B</fullName>
    </submittedName>
</protein>
<dbReference type="InterPro" id="IPR036249">
    <property type="entry name" value="Thioredoxin-like_sf"/>
</dbReference>
<dbReference type="PANTHER" id="PTHR32234:SF3">
    <property type="entry name" value="SUPPRESSION OF COPPER SENSITIVITY PROTEIN"/>
    <property type="match status" value="1"/>
</dbReference>
<dbReference type="OrthoDB" id="9811036at2"/>
<gene>
    <name evidence="10" type="ORF">SAMN05444714_3260</name>
</gene>
<dbReference type="GO" id="GO:0045454">
    <property type="term" value="P:cell redox homeostasis"/>
    <property type="evidence" value="ECO:0007669"/>
    <property type="project" value="TreeGrafter"/>
</dbReference>
<dbReference type="Pfam" id="PF02683">
    <property type="entry name" value="DsbD_TM"/>
    <property type="match status" value="1"/>
</dbReference>